<dbReference type="AlphaFoldDB" id="A0A1G5ZUR7"/>
<accession>A0A1G5ZUR7</accession>
<proteinExistence type="predicted"/>
<dbReference type="EMBL" id="FMXM01000032">
    <property type="protein sequence ID" value="SDA98541.1"/>
    <property type="molecule type" value="Genomic_DNA"/>
</dbReference>
<dbReference type="Proteomes" id="UP000198588">
    <property type="component" value="Unassembled WGS sequence"/>
</dbReference>
<reference evidence="1 2" key="1">
    <citation type="submission" date="2016-10" db="EMBL/GenBank/DDBJ databases">
        <authorList>
            <person name="de Groot N.N."/>
        </authorList>
    </citation>
    <scope>NUCLEOTIDE SEQUENCE [LARGE SCALE GENOMIC DNA]</scope>
    <source>
        <strain evidence="1 2">CGMCC 1.12097</strain>
    </source>
</reference>
<evidence type="ECO:0000313" key="1">
    <source>
        <dbReference type="EMBL" id="SDA98541.1"/>
    </source>
</evidence>
<evidence type="ECO:0000313" key="2">
    <source>
        <dbReference type="Proteomes" id="UP000198588"/>
    </source>
</evidence>
<name>A0A1G5ZUR7_9HYPH</name>
<protein>
    <submittedName>
        <fullName evidence="1">Uncharacterized protein</fullName>
    </submittedName>
</protein>
<gene>
    <name evidence="1" type="ORF">SAMN02927914_06243</name>
</gene>
<organism evidence="1 2">
    <name type="scientific">Mesorhizobium qingshengii</name>
    <dbReference type="NCBI Taxonomy" id="1165689"/>
    <lineage>
        <taxon>Bacteria</taxon>
        <taxon>Pseudomonadati</taxon>
        <taxon>Pseudomonadota</taxon>
        <taxon>Alphaproteobacteria</taxon>
        <taxon>Hyphomicrobiales</taxon>
        <taxon>Phyllobacteriaceae</taxon>
        <taxon>Mesorhizobium</taxon>
    </lineage>
</organism>
<sequence length="115" mass="13176">MADDFVQLPVGQFEEALGFTVGVVSQPLRAKNCILKGNSERRVVVTHFFAYLWELVFGARKRFETPIGILLQKFCPTFETLAPSRNEVCWFSVNVGNDRELVKCLVLHSRLLFNR</sequence>